<evidence type="ECO:0000313" key="3">
    <source>
        <dbReference type="EMBL" id="KDR71922.1"/>
    </source>
</evidence>
<accession>A0A067SPH4</accession>
<feature type="transmembrane region" description="Helical" evidence="1">
    <location>
        <begin position="162"/>
        <end position="186"/>
    </location>
</feature>
<feature type="transmembrane region" description="Helical" evidence="1">
    <location>
        <begin position="88"/>
        <end position="109"/>
    </location>
</feature>
<evidence type="ECO:0000313" key="4">
    <source>
        <dbReference type="Proteomes" id="UP000027222"/>
    </source>
</evidence>
<dbReference type="EMBL" id="KL142391">
    <property type="protein sequence ID" value="KDR71922.1"/>
    <property type="molecule type" value="Genomic_DNA"/>
</dbReference>
<keyword evidence="4" id="KW-1185">Reference proteome</keyword>
<keyword evidence="1" id="KW-1133">Transmembrane helix</keyword>
<feature type="transmembrane region" description="Helical" evidence="1">
    <location>
        <begin position="121"/>
        <end position="142"/>
    </location>
</feature>
<gene>
    <name evidence="3" type="ORF">GALMADRAFT_229418</name>
</gene>
<keyword evidence="1" id="KW-0812">Transmembrane</keyword>
<keyword evidence="1" id="KW-0472">Membrane</keyword>
<feature type="transmembrane region" description="Helical" evidence="1">
    <location>
        <begin position="206"/>
        <end position="229"/>
    </location>
</feature>
<reference evidence="4" key="1">
    <citation type="journal article" date="2014" name="Proc. Natl. Acad. Sci. U.S.A.">
        <title>Extensive sampling of basidiomycete genomes demonstrates inadequacy of the white-rot/brown-rot paradigm for wood decay fungi.</title>
        <authorList>
            <person name="Riley R."/>
            <person name="Salamov A.A."/>
            <person name="Brown D.W."/>
            <person name="Nagy L.G."/>
            <person name="Floudas D."/>
            <person name="Held B.W."/>
            <person name="Levasseur A."/>
            <person name="Lombard V."/>
            <person name="Morin E."/>
            <person name="Otillar R."/>
            <person name="Lindquist E.A."/>
            <person name="Sun H."/>
            <person name="LaButti K.M."/>
            <person name="Schmutz J."/>
            <person name="Jabbour D."/>
            <person name="Luo H."/>
            <person name="Baker S.E."/>
            <person name="Pisabarro A.G."/>
            <person name="Walton J.D."/>
            <person name="Blanchette R.A."/>
            <person name="Henrissat B."/>
            <person name="Martin F."/>
            <person name="Cullen D."/>
            <person name="Hibbett D.S."/>
            <person name="Grigoriev I.V."/>
        </authorList>
    </citation>
    <scope>NUCLEOTIDE SEQUENCE [LARGE SCALE GENOMIC DNA]</scope>
    <source>
        <strain evidence="4">CBS 339.88</strain>
    </source>
</reference>
<proteinExistence type="predicted"/>
<dbReference type="Proteomes" id="UP000027222">
    <property type="component" value="Unassembled WGS sequence"/>
</dbReference>
<dbReference type="OrthoDB" id="3270417at2759"/>
<feature type="transmembrane region" description="Helical" evidence="1">
    <location>
        <begin position="235"/>
        <end position="256"/>
    </location>
</feature>
<organism evidence="3 4">
    <name type="scientific">Galerina marginata (strain CBS 339.88)</name>
    <dbReference type="NCBI Taxonomy" id="685588"/>
    <lineage>
        <taxon>Eukaryota</taxon>
        <taxon>Fungi</taxon>
        <taxon>Dikarya</taxon>
        <taxon>Basidiomycota</taxon>
        <taxon>Agaricomycotina</taxon>
        <taxon>Agaricomycetes</taxon>
        <taxon>Agaricomycetidae</taxon>
        <taxon>Agaricales</taxon>
        <taxon>Agaricineae</taxon>
        <taxon>Strophariaceae</taxon>
        <taxon>Galerina</taxon>
    </lineage>
</organism>
<dbReference type="PANTHER" id="PTHR40465:SF1">
    <property type="entry name" value="DUF6534 DOMAIN-CONTAINING PROTEIN"/>
    <property type="match status" value="1"/>
</dbReference>
<dbReference type="AlphaFoldDB" id="A0A067SPH4"/>
<dbReference type="Pfam" id="PF20152">
    <property type="entry name" value="DUF6534"/>
    <property type="match status" value="1"/>
</dbReference>
<dbReference type="InterPro" id="IPR045339">
    <property type="entry name" value="DUF6534"/>
</dbReference>
<sequence length="290" mass="31611">MDMDAIDNLRVPFLGFLAGSVLFGVTLLQAYQYFWNYGQDSKGRKVTVSRLLDCLHFAFSSVLMYGSLTSAARYTNETVIWCAPAMAVAKTLLLIFVQSYYLYLIWILAENILIKRGLSRAIKSFSIITFLYAIGALLGFSVSPFLGQVVNIFSFSLSFEKMLYVAFGSTAAIDCGIAAVISVVLYNSSSASASFKGRGGGIVHDLILFFIGTGVLTAISAIITITLYASNPSSVLYLALEFSVPRIYANSLLALFNAKTRLKEKMDPSVDLRVSSFLIFGEAPASITPN</sequence>
<evidence type="ECO:0000256" key="1">
    <source>
        <dbReference type="SAM" id="Phobius"/>
    </source>
</evidence>
<feature type="transmembrane region" description="Helical" evidence="1">
    <location>
        <begin position="12"/>
        <end position="31"/>
    </location>
</feature>
<protein>
    <recommendedName>
        <fullName evidence="2">DUF6534 domain-containing protein</fullName>
    </recommendedName>
</protein>
<evidence type="ECO:0000259" key="2">
    <source>
        <dbReference type="Pfam" id="PF20152"/>
    </source>
</evidence>
<dbReference type="HOGENOM" id="CLU_046025_5_3_1"/>
<name>A0A067SPH4_GALM3</name>
<feature type="domain" description="DUF6534" evidence="2">
    <location>
        <begin position="171"/>
        <end position="259"/>
    </location>
</feature>
<dbReference type="PANTHER" id="PTHR40465">
    <property type="entry name" value="CHROMOSOME 1, WHOLE GENOME SHOTGUN SEQUENCE"/>
    <property type="match status" value="1"/>
</dbReference>